<evidence type="ECO:0000313" key="9">
    <source>
        <dbReference type="EMBL" id="VGO15344.1"/>
    </source>
</evidence>
<evidence type="ECO:0008006" key="11">
    <source>
        <dbReference type="Google" id="ProtNLM"/>
    </source>
</evidence>
<keyword evidence="3" id="KW-0813">Transport</keyword>
<dbReference type="GO" id="GO:0005886">
    <property type="term" value="C:plasma membrane"/>
    <property type="evidence" value="ECO:0007669"/>
    <property type="project" value="UniProtKB-SubCell"/>
</dbReference>
<comment type="similarity">
    <text evidence="2">Belongs to the auxin efflux carrier (TC 2.A.69) family.</text>
</comment>
<dbReference type="PANTHER" id="PTHR36838:SF3">
    <property type="entry name" value="TRANSPORTER AUXIN EFFLUX CARRIER EC FAMILY"/>
    <property type="match status" value="1"/>
</dbReference>
<keyword evidence="10" id="KW-1185">Reference proteome</keyword>
<reference evidence="9 10" key="1">
    <citation type="submission" date="2019-04" db="EMBL/GenBank/DDBJ databases">
        <authorList>
            <person name="Van Vliet M D."/>
        </authorList>
    </citation>
    <scope>NUCLEOTIDE SEQUENCE [LARGE SCALE GENOMIC DNA]</scope>
    <source>
        <strain evidence="9 10">F1</strain>
    </source>
</reference>
<dbReference type="AlphaFoldDB" id="A0A6C2U7E6"/>
<accession>A0A6C2U7E6</accession>
<dbReference type="Proteomes" id="UP000366872">
    <property type="component" value="Unassembled WGS sequence"/>
</dbReference>
<feature type="transmembrane region" description="Helical" evidence="8">
    <location>
        <begin position="37"/>
        <end position="57"/>
    </location>
</feature>
<feature type="transmembrane region" description="Helical" evidence="8">
    <location>
        <begin position="172"/>
        <end position="189"/>
    </location>
</feature>
<feature type="transmembrane region" description="Helical" evidence="8">
    <location>
        <begin position="6"/>
        <end position="25"/>
    </location>
</feature>
<keyword evidence="4" id="KW-1003">Cell membrane</keyword>
<proteinExistence type="inferred from homology"/>
<name>A0A6C2U7E6_PONDE</name>
<keyword evidence="6 8" id="KW-1133">Transmembrane helix</keyword>
<dbReference type="InterPro" id="IPR004776">
    <property type="entry name" value="Mem_transp_PIN-like"/>
</dbReference>
<keyword evidence="5 8" id="KW-0812">Transmembrane</keyword>
<evidence type="ECO:0000256" key="8">
    <source>
        <dbReference type="SAM" id="Phobius"/>
    </source>
</evidence>
<evidence type="ECO:0000256" key="6">
    <source>
        <dbReference type="ARBA" id="ARBA00022989"/>
    </source>
</evidence>
<feature type="transmembrane region" description="Helical" evidence="8">
    <location>
        <begin position="132"/>
        <end position="151"/>
    </location>
</feature>
<keyword evidence="7 8" id="KW-0472">Membrane</keyword>
<dbReference type="PANTHER" id="PTHR36838">
    <property type="entry name" value="AUXIN EFFLUX CARRIER FAMILY PROTEIN"/>
    <property type="match status" value="1"/>
</dbReference>
<gene>
    <name evidence="9" type="ORF">PDESU_03927</name>
</gene>
<evidence type="ECO:0000256" key="2">
    <source>
        <dbReference type="ARBA" id="ARBA00010145"/>
    </source>
</evidence>
<feature type="transmembrane region" description="Helical" evidence="8">
    <location>
        <begin position="261"/>
        <end position="278"/>
    </location>
</feature>
<feature type="transmembrane region" description="Helical" evidence="8">
    <location>
        <begin position="96"/>
        <end position="120"/>
    </location>
</feature>
<feature type="transmembrane region" description="Helical" evidence="8">
    <location>
        <begin position="63"/>
        <end position="84"/>
    </location>
</feature>
<protein>
    <recommendedName>
        <fullName evidence="11">Transporter YfdV</fullName>
    </recommendedName>
</protein>
<evidence type="ECO:0000256" key="1">
    <source>
        <dbReference type="ARBA" id="ARBA00004651"/>
    </source>
</evidence>
<feature type="transmembrane region" description="Helical" evidence="8">
    <location>
        <begin position="230"/>
        <end position="249"/>
    </location>
</feature>
<evidence type="ECO:0000256" key="5">
    <source>
        <dbReference type="ARBA" id="ARBA00022692"/>
    </source>
</evidence>
<organism evidence="9 10">
    <name type="scientific">Pontiella desulfatans</name>
    <dbReference type="NCBI Taxonomy" id="2750659"/>
    <lineage>
        <taxon>Bacteria</taxon>
        <taxon>Pseudomonadati</taxon>
        <taxon>Kiritimatiellota</taxon>
        <taxon>Kiritimatiellia</taxon>
        <taxon>Kiritimatiellales</taxon>
        <taxon>Pontiellaceae</taxon>
        <taxon>Pontiella</taxon>
    </lineage>
</organism>
<evidence type="ECO:0000256" key="3">
    <source>
        <dbReference type="ARBA" id="ARBA00022448"/>
    </source>
</evidence>
<comment type="subcellular location">
    <subcellularLocation>
        <location evidence="1">Cell membrane</location>
        <topology evidence="1">Multi-pass membrane protein</topology>
    </subcellularLocation>
</comment>
<feature type="transmembrane region" description="Helical" evidence="8">
    <location>
        <begin position="290"/>
        <end position="310"/>
    </location>
</feature>
<evidence type="ECO:0000256" key="7">
    <source>
        <dbReference type="ARBA" id="ARBA00023136"/>
    </source>
</evidence>
<dbReference type="Gene3D" id="1.20.1530.20">
    <property type="match status" value="2"/>
</dbReference>
<dbReference type="Pfam" id="PF03547">
    <property type="entry name" value="Mem_trans"/>
    <property type="match status" value="1"/>
</dbReference>
<dbReference type="InterPro" id="IPR038770">
    <property type="entry name" value="Na+/solute_symporter_sf"/>
</dbReference>
<dbReference type="EMBL" id="CAAHFG010000002">
    <property type="protein sequence ID" value="VGO15344.1"/>
    <property type="molecule type" value="Genomic_DNA"/>
</dbReference>
<feature type="transmembrane region" description="Helical" evidence="8">
    <location>
        <begin position="201"/>
        <end position="218"/>
    </location>
</feature>
<dbReference type="GO" id="GO:0055085">
    <property type="term" value="P:transmembrane transport"/>
    <property type="evidence" value="ECO:0007669"/>
    <property type="project" value="InterPro"/>
</dbReference>
<evidence type="ECO:0000313" key="10">
    <source>
        <dbReference type="Proteomes" id="UP000366872"/>
    </source>
</evidence>
<evidence type="ECO:0000256" key="4">
    <source>
        <dbReference type="ARBA" id="ARBA00022475"/>
    </source>
</evidence>
<sequence length="312" mass="34210">MNLADLYLKLLLLVVLPLVCGMAFSKAAWSGRVSSRLFALALYLFQTLVAFLAVWNAQLINKAWVLPFVALAAWFLSLGIGLLAQPIMKHTAKQRGAFVFTVCLSNHGYTLLGIVALVVFGEEGLAQATYTQLLIVPFLILVCFPVARHFGGEVQGGSIGRMLRQNLVDKRNLPLLAMLAGLALNLTGVERPALFSEVVRIAVYVGTIISGVAVGLLFKASHVLHYKKENLFSLIYRSTLYPLFFIGAARLFHLNPLDTCILTLFGIVPSAIYSNLIADFFNLEKDLANSVYIISTTLFLVVVLPIYVFVVG</sequence>